<name>A0A9X3UJJ4_9HYPH</name>
<comment type="caution">
    <text evidence="1">The sequence shown here is derived from an EMBL/GenBank/DDBJ whole genome shotgun (WGS) entry which is preliminary data.</text>
</comment>
<reference evidence="1" key="1">
    <citation type="submission" date="2022-11" db="EMBL/GenBank/DDBJ databases">
        <title>Draft genome sequence of Hoeflea poritis E7-10 and Hoeflea prorocentri PM5-8, separated from scleractinian coral Porites lutea and marine dinoflagellate.</title>
        <authorList>
            <person name="Zhang G."/>
            <person name="Wei Q."/>
            <person name="Cai L."/>
        </authorList>
    </citation>
    <scope>NUCLEOTIDE SEQUENCE</scope>
    <source>
        <strain evidence="1">PM5-8</strain>
    </source>
</reference>
<evidence type="ECO:0000313" key="2">
    <source>
        <dbReference type="Proteomes" id="UP001151234"/>
    </source>
</evidence>
<dbReference type="Proteomes" id="UP001151234">
    <property type="component" value="Unassembled WGS sequence"/>
</dbReference>
<protein>
    <submittedName>
        <fullName evidence="1">Uncharacterized protein</fullName>
    </submittedName>
</protein>
<gene>
    <name evidence="1" type="ORF">OQ273_17280</name>
</gene>
<dbReference type="AlphaFoldDB" id="A0A9X3UJJ4"/>
<sequence length="52" mass="5479">MQPGEHSETCGADDAADPCNTITEGDLSHKAELVLIVIAGSHAKALYIQTKK</sequence>
<keyword evidence="2" id="KW-1185">Reference proteome</keyword>
<accession>A0A9X3UJJ4</accession>
<organism evidence="1 2">
    <name type="scientific">Hoeflea prorocentri</name>
    <dbReference type="NCBI Taxonomy" id="1922333"/>
    <lineage>
        <taxon>Bacteria</taxon>
        <taxon>Pseudomonadati</taxon>
        <taxon>Pseudomonadota</taxon>
        <taxon>Alphaproteobacteria</taxon>
        <taxon>Hyphomicrobiales</taxon>
        <taxon>Rhizobiaceae</taxon>
        <taxon>Hoeflea</taxon>
    </lineage>
</organism>
<dbReference type="RefSeq" id="WP_267991802.1">
    <property type="nucleotide sequence ID" value="NZ_JAPJZI010000001.1"/>
</dbReference>
<evidence type="ECO:0000313" key="1">
    <source>
        <dbReference type="EMBL" id="MDA5400333.1"/>
    </source>
</evidence>
<proteinExistence type="predicted"/>
<dbReference type="EMBL" id="JAPJZI010000001">
    <property type="protein sequence ID" value="MDA5400333.1"/>
    <property type="molecule type" value="Genomic_DNA"/>
</dbReference>